<evidence type="ECO:0000259" key="1">
    <source>
        <dbReference type="Pfam" id="PF18796"/>
    </source>
</evidence>
<dbReference type="KEGG" id="nik:F5I99_13310"/>
<dbReference type="NCBIfam" id="NF041907">
    <property type="entry name" value="CLCA_X"/>
    <property type="match status" value="1"/>
</dbReference>
<keyword evidence="3" id="KW-1185">Reference proteome</keyword>
<organism evidence="2 3">
    <name type="scientific">Nitrincola iocasae</name>
    <dbReference type="NCBI Taxonomy" id="2614693"/>
    <lineage>
        <taxon>Bacteria</taxon>
        <taxon>Pseudomonadati</taxon>
        <taxon>Pseudomonadota</taxon>
        <taxon>Gammaproteobacteria</taxon>
        <taxon>Oceanospirillales</taxon>
        <taxon>Oceanospirillaceae</taxon>
        <taxon>Nitrincola</taxon>
    </lineage>
</organism>
<feature type="domain" description="Large polyvalent protein-associated" evidence="1">
    <location>
        <begin position="179"/>
        <end position="250"/>
    </location>
</feature>
<accession>A0A5J6LFH8</accession>
<proteinExistence type="predicted"/>
<sequence>MSKFYRRGPDHRYGEVVSFVELRRRFNFRSIEIGRWVKPAESEQAAMHFYDALCDLMHILNANEEVVSLRGCLAFQYGIGGRPGVAAHYQPATRCFSLAKNAGPGSIAHEWFHALDHYLADKCFSDAPRGLFASSAWLHDCTPVPHPLNDSLYACFKAIFLDSSGTQPSPLFKASSAVDKQLNSVYWSLPEEIAARAFEAYVQDHAICNHFLVKGTKASKEAEMGLFPQGEQREQSNRAFAEYFQRLGRAIARSNQS</sequence>
<dbReference type="EMBL" id="CP044222">
    <property type="protein sequence ID" value="QEW07390.1"/>
    <property type="molecule type" value="Genomic_DNA"/>
</dbReference>
<evidence type="ECO:0000313" key="3">
    <source>
        <dbReference type="Proteomes" id="UP000325606"/>
    </source>
</evidence>
<name>A0A5J6LFH8_9GAMM</name>
<gene>
    <name evidence="2" type="ORF">F5I99_13310</name>
</gene>
<reference evidence="2 3" key="1">
    <citation type="submission" date="2019-09" db="EMBL/GenBank/DDBJ databases">
        <title>Nitrincola iocasae sp. nov., a bacterium isolated from the sediment collected at a cold seep field in South China Sea.</title>
        <authorList>
            <person name="Zhang H."/>
            <person name="Wang H."/>
            <person name="Li C."/>
        </authorList>
    </citation>
    <scope>NUCLEOTIDE SEQUENCE [LARGE SCALE GENOMIC DNA]</scope>
    <source>
        <strain evidence="2 3">KXZD1103</strain>
    </source>
</reference>
<dbReference type="Pfam" id="PF18796">
    <property type="entry name" value="LPD1"/>
    <property type="match status" value="1"/>
</dbReference>
<evidence type="ECO:0000313" key="2">
    <source>
        <dbReference type="EMBL" id="QEW07390.1"/>
    </source>
</evidence>
<dbReference type="Proteomes" id="UP000325606">
    <property type="component" value="Chromosome"/>
</dbReference>
<protein>
    <recommendedName>
        <fullName evidence="1">Large polyvalent protein-associated domain-containing protein</fullName>
    </recommendedName>
</protein>
<dbReference type="RefSeq" id="WP_151056765.1">
    <property type="nucleotide sequence ID" value="NZ_CP044222.1"/>
</dbReference>
<dbReference type="InterPro" id="IPR041047">
    <property type="entry name" value="LPD1"/>
</dbReference>
<dbReference type="AlphaFoldDB" id="A0A5J6LFH8"/>